<evidence type="ECO:0008006" key="6">
    <source>
        <dbReference type="Google" id="ProtNLM"/>
    </source>
</evidence>
<dbReference type="OrthoDB" id="10250284at2759"/>
<evidence type="ECO:0000313" key="5">
    <source>
        <dbReference type="Proteomes" id="UP000800092"/>
    </source>
</evidence>
<feature type="compositionally biased region" description="Low complexity" evidence="1">
    <location>
        <begin position="110"/>
        <end position="140"/>
    </location>
</feature>
<dbReference type="PANTHER" id="PTHR13134:SF3">
    <property type="entry name" value="TRAFFICKING PROTEIN PARTICLE COMPLEX SUBUNIT 13"/>
    <property type="match status" value="1"/>
</dbReference>
<dbReference type="InterPro" id="IPR055427">
    <property type="entry name" value="TRAPPC13_N"/>
</dbReference>
<evidence type="ECO:0000259" key="2">
    <source>
        <dbReference type="Pfam" id="PF06159"/>
    </source>
</evidence>
<keyword evidence="5" id="KW-1185">Reference proteome</keyword>
<dbReference type="GO" id="GO:1990072">
    <property type="term" value="C:TRAPPIII protein complex"/>
    <property type="evidence" value="ECO:0007669"/>
    <property type="project" value="TreeGrafter"/>
</dbReference>
<accession>A0A6A6H724</accession>
<feature type="region of interest" description="Disordered" evidence="1">
    <location>
        <begin position="108"/>
        <end position="140"/>
    </location>
</feature>
<organism evidence="4 5">
    <name type="scientific">Viridothelium virens</name>
    <name type="common">Speckled blister lichen</name>
    <name type="synonym">Trypethelium virens</name>
    <dbReference type="NCBI Taxonomy" id="1048519"/>
    <lineage>
        <taxon>Eukaryota</taxon>
        <taxon>Fungi</taxon>
        <taxon>Dikarya</taxon>
        <taxon>Ascomycota</taxon>
        <taxon>Pezizomycotina</taxon>
        <taxon>Dothideomycetes</taxon>
        <taxon>Dothideomycetes incertae sedis</taxon>
        <taxon>Trypetheliales</taxon>
        <taxon>Trypetheliaceae</taxon>
        <taxon>Viridothelium</taxon>
    </lineage>
</organism>
<reference evidence="4" key="1">
    <citation type="journal article" date="2020" name="Stud. Mycol.">
        <title>101 Dothideomycetes genomes: a test case for predicting lifestyles and emergence of pathogens.</title>
        <authorList>
            <person name="Haridas S."/>
            <person name="Albert R."/>
            <person name="Binder M."/>
            <person name="Bloem J."/>
            <person name="Labutti K."/>
            <person name="Salamov A."/>
            <person name="Andreopoulos B."/>
            <person name="Baker S."/>
            <person name="Barry K."/>
            <person name="Bills G."/>
            <person name="Bluhm B."/>
            <person name="Cannon C."/>
            <person name="Castanera R."/>
            <person name="Culley D."/>
            <person name="Daum C."/>
            <person name="Ezra D."/>
            <person name="Gonzalez J."/>
            <person name="Henrissat B."/>
            <person name="Kuo A."/>
            <person name="Liang C."/>
            <person name="Lipzen A."/>
            <person name="Lutzoni F."/>
            <person name="Magnuson J."/>
            <person name="Mondo S."/>
            <person name="Nolan M."/>
            <person name="Ohm R."/>
            <person name="Pangilinan J."/>
            <person name="Park H.-J."/>
            <person name="Ramirez L."/>
            <person name="Alfaro M."/>
            <person name="Sun H."/>
            <person name="Tritt A."/>
            <person name="Yoshinaga Y."/>
            <person name="Zwiers L.-H."/>
            <person name="Turgeon B."/>
            <person name="Goodwin S."/>
            <person name="Spatafora J."/>
            <person name="Crous P."/>
            <person name="Grigoriev I."/>
        </authorList>
    </citation>
    <scope>NUCLEOTIDE SEQUENCE</scope>
    <source>
        <strain evidence="4">Tuck. ex Michener</strain>
    </source>
</reference>
<feature type="region of interest" description="Disordered" evidence="1">
    <location>
        <begin position="32"/>
        <end position="70"/>
    </location>
</feature>
<dbReference type="EMBL" id="ML991802">
    <property type="protein sequence ID" value="KAF2233904.1"/>
    <property type="molecule type" value="Genomic_DNA"/>
</dbReference>
<proteinExistence type="predicted"/>
<gene>
    <name evidence="4" type="ORF">EV356DRAFT_181975</name>
</gene>
<dbReference type="PANTHER" id="PTHR13134">
    <property type="entry name" value="TRAFFICKING PROTEIN PARTICLE COMPLEX SUBUNIT 13"/>
    <property type="match status" value="1"/>
</dbReference>
<feature type="domain" description="Trafficking protein particle complex subunit 13 middle" evidence="3">
    <location>
        <begin position="281"/>
        <end position="393"/>
    </location>
</feature>
<evidence type="ECO:0000313" key="4">
    <source>
        <dbReference type="EMBL" id="KAF2233904.1"/>
    </source>
</evidence>
<dbReference type="InterPro" id="IPR010378">
    <property type="entry name" value="TRAPPC13"/>
</dbReference>
<sequence>MPHSRNASATEPVKGPHAVSLKVLRLSKPSLANQFPLPPISHDPNGKPPSSDSQPPHIAPSAAQAYPSAPPDPFAISPLLTLPPSFGLAYVGETFSCTLCANNEIDNAPSEPSSQHLSSSSSHGVTTTRSRSASASTVGSAGYVHGRRKIITGVQISAEMQTPSRPEGVPLELGAAPAYVRGSSRLSADEARAGDPRKNEGIELAPGASVQRIVGFELREEGNHVLAVTVTYVETVAPEDGGGGGASLVPGGGAAPSLPGQSRVRTFRKLYQFVAQQLLGVRTKAGALKRGWVLEAQLENLGDGAMSLETVDLNPKSPFRAQSLNWDSLPLDTQTHCPILKPHDVMQVMFKLEKEGNEEPEVGADGRPILGQLAIQWRSAMGDKGMLVTGSLSGKR</sequence>
<evidence type="ECO:0000259" key="3">
    <source>
        <dbReference type="Pfam" id="PF23647"/>
    </source>
</evidence>
<dbReference type="Pfam" id="PF23647">
    <property type="entry name" value="TRAPPC13_M"/>
    <property type="match status" value="1"/>
</dbReference>
<dbReference type="Pfam" id="PF06159">
    <property type="entry name" value="TRAPPC13_N"/>
    <property type="match status" value="1"/>
</dbReference>
<protein>
    <recommendedName>
        <fullName evidence="6">DUF974-domain-containing protein</fullName>
    </recommendedName>
</protein>
<feature type="domain" description="Trafficking protein particle complex subunit 13 N-terminal" evidence="2">
    <location>
        <begin position="17"/>
        <end position="275"/>
    </location>
</feature>
<dbReference type="AlphaFoldDB" id="A0A6A6H724"/>
<dbReference type="Proteomes" id="UP000800092">
    <property type="component" value="Unassembled WGS sequence"/>
</dbReference>
<name>A0A6A6H724_VIRVR</name>
<evidence type="ECO:0000256" key="1">
    <source>
        <dbReference type="SAM" id="MobiDB-lite"/>
    </source>
</evidence>
<dbReference type="InterPro" id="IPR055429">
    <property type="entry name" value="TRAPPC13_M"/>
</dbReference>